<dbReference type="InterPro" id="IPR002110">
    <property type="entry name" value="Ankyrin_rpt"/>
</dbReference>
<dbReference type="InterPro" id="IPR036770">
    <property type="entry name" value="Ankyrin_rpt-contain_sf"/>
</dbReference>
<dbReference type="Pfam" id="PF13637">
    <property type="entry name" value="Ank_4"/>
    <property type="match status" value="1"/>
</dbReference>
<dbReference type="SUPFAM" id="SSF48403">
    <property type="entry name" value="Ankyrin repeat"/>
    <property type="match status" value="1"/>
</dbReference>
<accession>L7ISH0</accession>
<dbReference type="Gene3D" id="1.25.40.20">
    <property type="entry name" value="Ankyrin repeat-containing domain"/>
    <property type="match status" value="1"/>
</dbReference>
<proteinExistence type="predicted"/>
<evidence type="ECO:0000256" key="1">
    <source>
        <dbReference type="SAM" id="MobiDB-lite"/>
    </source>
</evidence>
<gene>
    <name evidence="2" type="ORF">OOW_P131scaffold01491g3</name>
</gene>
<protein>
    <submittedName>
        <fullName evidence="2">Uncharacterized protein</fullName>
    </submittedName>
</protein>
<reference evidence="2" key="1">
    <citation type="journal article" date="2012" name="PLoS Genet.">
        <title>Comparative analysis of the genomes of two field isolates of the rice blast fungus Magnaporthe oryzae.</title>
        <authorList>
            <person name="Xue M."/>
            <person name="Yang J."/>
            <person name="Li Z."/>
            <person name="Hu S."/>
            <person name="Yao N."/>
            <person name="Dean R.A."/>
            <person name="Zhao W."/>
            <person name="Shen M."/>
            <person name="Zhang H."/>
            <person name="Li C."/>
            <person name="Liu L."/>
            <person name="Cao L."/>
            <person name="Xu X."/>
            <person name="Xing Y."/>
            <person name="Hsiang T."/>
            <person name="Zhang Z."/>
            <person name="Xu J.R."/>
            <person name="Peng Y.L."/>
        </authorList>
    </citation>
    <scope>NUCLEOTIDE SEQUENCE [LARGE SCALE GENOMIC DNA]</scope>
    <source>
        <strain evidence="2">P131</strain>
    </source>
</reference>
<dbReference type="EMBL" id="JH794477">
    <property type="protein sequence ID" value="ELQ58873.1"/>
    <property type="molecule type" value="Genomic_DNA"/>
</dbReference>
<dbReference type="AlphaFoldDB" id="L7ISH0"/>
<evidence type="ECO:0000313" key="2">
    <source>
        <dbReference type="EMBL" id="ELQ58873.1"/>
    </source>
</evidence>
<feature type="region of interest" description="Disordered" evidence="1">
    <location>
        <begin position="1"/>
        <end position="36"/>
    </location>
</feature>
<organism>
    <name type="scientific">Pyricularia oryzae (strain P131)</name>
    <name type="common">Rice blast fungus</name>
    <name type="synonym">Magnaporthe oryzae</name>
    <dbReference type="NCBI Taxonomy" id="1143193"/>
    <lineage>
        <taxon>Eukaryota</taxon>
        <taxon>Fungi</taxon>
        <taxon>Dikarya</taxon>
        <taxon>Ascomycota</taxon>
        <taxon>Pezizomycotina</taxon>
        <taxon>Sordariomycetes</taxon>
        <taxon>Sordariomycetidae</taxon>
        <taxon>Magnaporthales</taxon>
        <taxon>Pyriculariaceae</taxon>
        <taxon>Pyricularia</taxon>
    </lineage>
</organism>
<feature type="compositionally biased region" description="Basic and acidic residues" evidence="1">
    <location>
        <begin position="21"/>
        <end position="35"/>
    </location>
</feature>
<name>L7ISH0_PYRO1</name>
<sequence>MSATPSEEGHTPHPQAQGQAPEREQQTTLFSHEEMSEQSEIPIAVWRTYVNLADWDKDVNINDAPTAIELTTYFVRTLMEAIWLKQTGKEVRSSFREDLAGWSIYQFDQINRTIKKRMLQLLEQDQVTIPGARMSARLARVLDSNAPPRITQQTTTFAGREEQNLHEIPLRPRLPQPIPSIEVSPQPYGAEDAGRAEQIHTMSPGARTTQEVWSYPQPAYGNRTTTTPMPVDEYDLPPSKPVESKPLDPAKISAFQKGWRSARNYTGKPYDILYDKARIFISFCHRLQIDESQYHAAAWAKIYLQAHYSFPQNATNLILASYFGHKGVVRVLLDTGKVDVDAKDGDGLTPLSWAAAGGHSICAPSRLRRGNGRCKYSCWMRDVASKTRSWFHG</sequence>